<dbReference type="FunFam" id="2.60.40.10:FF:000069">
    <property type="entry name" value="Alpha-protein kinase 3"/>
    <property type="match status" value="1"/>
</dbReference>
<organism evidence="4 5">
    <name type="scientific">Oryctes borbonicus</name>
    <dbReference type="NCBI Taxonomy" id="1629725"/>
    <lineage>
        <taxon>Eukaryota</taxon>
        <taxon>Metazoa</taxon>
        <taxon>Ecdysozoa</taxon>
        <taxon>Arthropoda</taxon>
        <taxon>Hexapoda</taxon>
        <taxon>Insecta</taxon>
        <taxon>Pterygota</taxon>
        <taxon>Neoptera</taxon>
        <taxon>Endopterygota</taxon>
        <taxon>Coleoptera</taxon>
        <taxon>Polyphaga</taxon>
        <taxon>Scarabaeiformia</taxon>
        <taxon>Scarabaeidae</taxon>
        <taxon>Dynastinae</taxon>
        <taxon>Oryctes</taxon>
    </lineage>
</organism>
<evidence type="ECO:0000259" key="3">
    <source>
        <dbReference type="PROSITE" id="PS50835"/>
    </source>
</evidence>
<reference evidence="4 5" key="1">
    <citation type="submission" date="2015-09" db="EMBL/GenBank/DDBJ databases">
        <title>Draft genome of the scarab beetle Oryctes borbonicus.</title>
        <authorList>
            <person name="Meyer J.M."/>
            <person name="Markov G.V."/>
            <person name="Baskaran P."/>
            <person name="Herrmann M."/>
            <person name="Sommer R.J."/>
            <person name="Roedelsperger C."/>
        </authorList>
    </citation>
    <scope>NUCLEOTIDE SEQUENCE [LARGE SCALE GENOMIC DNA]</scope>
    <source>
        <strain evidence="4">OB123</strain>
        <tissue evidence="4">Whole animal</tissue>
    </source>
</reference>
<dbReference type="Gene3D" id="2.60.40.10">
    <property type="entry name" value="Immunoglobulins"/>
    <property type="match status" value="1"/>
</dbReference>
<keyword evidence="2" id="KW-0393">Immunoglobulin domain</keyword>
<keyword evidence="5" id="KW-1185">Reference proteome</keyword>
<dbReference type="PROSITE" id="PS50835">
    <property type="entry name" value="IG_LIKE"/>
    <property type="match status" value="1"/>
</dbReference>
<dbReference type="InterPro" id="IPR003599">
    <property type="entry name" value="Ig_sub"/>
</dbReference>
<dbReference type="Proteomes" id="UP000051574">
    <property type="component" value="Unassembled WGS sequence"/>
</dbReference>
<dbReference type="EMBL" id="LJIG01022792">
    <property type="protein sequence ID" value="KRT78694.1"/>
    <property type="molecule type" value="Genomic_DNA"/>
</dbReference>
<dbReference type="InterPro" id="IPR013098">
    <property type="entry name" value="Ig_I-set"/>
</dbReference>
<evidence type="ECO:0000256" key="1">
    <source>
        <dbReference type="ARBA" id="ARBA00022737"/>
    </source>
</evidence>
<gene>
    <name evidence="4" type="ORF">AMK59_8521</name>
</gene>
<sequence length="121" mass="13981">DIQSETLRAVPPQFTMRLRDRRIQVSYPVRLTCQVTGIPAPIITWSKDHEKLHEDDRHRFWTEDHFQTLEIAKTYLEDSGVYCVTAANEHGSVTCRCNLVVDKGIRAYVAPEFNIPIEPLD</sequence>
<dbReference type="InterPro" id="IPR013783">
    <property type="entry name" value="Ig-like_fold"/>
</dbReference>
<evidence type="ECO:0000313" key="5">
    <source>
        <dbReference type="Proteomes" id="UP000051574"/>
    </source>
</evidence>
<evidence type="ECO:0000313" key="4">
    <source>
        <dbReference type="EMBL" id="KRT78694.1"/>
    </source>
</evidence>
<dbReference type="SMART" id="SM00409">
    <property type="entry name" value="IG"/>
    <property type="match status" value="1"/>
</dbReference>
<dbReference type="InterPro" id="IPR007110">
    <property type="entry name" value="Ig-like_dom"/>
</dbReference>
<proteinExistence type="predicted"/>
<name>A0A0T6AUH2_9SCAR</name>
<dbReference type="Pfam" id="PF07679">
    <property type="entry name" value="I-set"/>
    <property type="match status" value="1"/>
</dbReference>
<dbReference type="AlphaFoldDB" id="A0A0T6AUH2"/>
<keyword evidence="1" id="KW-0677">Repeat</keyword>
<dbReference type="SUPFAM" id="SSF48726">
    <property type="entry name" value="Immunoglobulin"/>
    <property type="match status" value="1"/>
</dbReference>
<accession>A0A0T6AUH2</accession>
<dbReference type="InterPro" id="IPR036179">
    <property type="entry name" value="Ig-like_dom_sf"/>
</dbReference>
<dbReference type="OrthoDB" id="9355041at2759"/>
<feature type="non-terminal residue" evidence="4">
    <location>
        <position position="1"/>
    </location>
</feature>
<feature type="non-terminal residue" evidence="4">
    <location>
        <position position="121"/>
    </location>
</feature>
<feature type="domain" description="Ig-like" evidence="3">
    <location>
        <begin position="12"/>
        <end position="94"/>
    </location>
</feature>
<evidence type="ECO:0000256" key="2">
    <source>
        <dbReference type="ARBA" id="ARBA00023319"/>
    </source>
</evidence>
<dbReference type="PANTHER" id="PTHR47633">
    <property type="entry name" value="IMMUNOGLOBULIN"/>
    <property type="match status" value="1"/>
</dbReference>
<comment type="caution">
    <text evidence="4">The sequence shown here is derived from an EMBL/GenBank/DDBJ whole genome shotgun (WGS) entry which is preliminary data.</text>
</comment>
<protein>
    <submittedName>
        <fullName evidence="4">Immunoglobulin</fullName>
    </submittedName>
</protein>